<dbReference type="KEGG" id="niy:FQ775_04615"/>
<dbReference type="GO" id="GO:0005524">
    <property type="term" value="F:ATP binding"/>
    <property type="evidence" value="ECO:0007669"/>
    <property type="project" value="UniProtKB-KW"/>
</dbReference>
<accession>A0A5B8KVM6</accession>
<dbReference type="GO" id="GO:0016887">
    <property type="term" value="F:ATP hydrolysis activity"/>
    <property type="evidence" value="ECO:0007669"/>
    <property type="project" value="InterPro"/>
</dbReference>
<dbReference type="CDD" id="cd03219">
    <property type="entry name" value="ABC_Mj1267_LivG_branched"/>
    <property type="match status" value="1"/>
</dbReference>
<name>A0A5B8KVM6_9HYPH</name>
<gene>
    <name evidence="6" type="ORF">FQ775_04615</name>
</gene>
<evidence type="ECO:0000256" key="2">
    <source>
        <dbReference type="ARBA" id="ARBA00022448"/>
    </source>
</evidence>
<dbReference type="AlphaFoldDB" id="A0A5B8KVM6"/>
<dbReference type="Gene3D" id="3.40.50.300">
    <property type="entry name" value="P-loop containing nucleotide triphosphate hydrolases"/>
    <property type="match status" value="1"/>
</dbReference>
<evidence type="ECO:0000256" key="1">
    <source>
        <dbReference type="ARBA" id="ARBA00005417"/>
    </source>
</evidence>
<evidence type="ECO:0000259" key="5">
    <source>
        <dbReference type="PROSITE" id="PS50893"/>
    </source>
</evidence>
<dbReference type="Proteomes" id="UP000321389">
    <property type="component" value="Chromosome"/>
</dbReference>
<evidence type="ECO:0000256" key="4">
    <source>
        <dbReference type="ARBA" id="ARBA00022840"/>
    </source>
</evidence>
<protein>
    <submittedName>
        <fullName evidence="6">ABC transporter ATP-binding protein</fullName>
    </submittedName>
</protein>
<organism evidence="6 7">
    <name type="scientific">Nitratireductor mangrovi</name>
    <dbReference type="NCBI Taxonomy" id="2599600"/>
    <lineage>
        <taxon>Bacteria</taxon>
        <taxon>Pseudomonadati</taxon>
        <taxon>Pseudomonadota</taxon>
        <taxon>Alphaproteobacteria</taxon>
        <taxon>Hyphomicrobiales</taxon>
        <taxon>Phyllobacteriaceae</taxon>
        <taxon>Nitratireductor</taxon>
    </lineage>
</organism>
<keyword evidence="4 6" id="KW-0067">ATP-binding</keyword>
<dbReference type="EMBL" id="CP042301">
    <property type="protein sequence ID" value="QDY99713.1"/>
    <property type="molecule type" value="Genomic_DNA"/>
</dbReference>
<keyword evidence="2" id="KW-0813">Transport</keyword>
<dbReference type="SUPFAM" id="SSF52540">
    <property type="entry name" value="P-loop containing nucleoside triphosphate hydrolases"/>
    <property type="match status" value="1"/>
</dbReference>
<dbReference type="PROSITE" id="PS00211">
    <property type="entry name" value="ABC_TRANSPORTER_1"/>
    <property type="match status" value="1"/>
</dbReference>
<feature type="domain" description="ABC transporter" evidence="5">
    <location>
        <begin position="4"/>
        <end position="245"/>
    </location>
</feature>
<dbReference type="Pfam" id="PF00005">
    <property type="entry name" value="ABC_tran"/>
    <property type="match status" value="1"/>
</dbReference>
<dbReference type="InterPro" id="IPR003439">
    <property type="entry name" value="ABC_transporter-like_ATP-bd"/>
</dbReference>
<dbReference type="SMART" id="SM00382">
    <property type="entry name" value="AAA"/>
    <property type="match status" value="1"/>
</dbReference>
<dbReference type="InterPro" id="IPR027417">
    <property type="entry name" value="P-loop_NTPase"/>
</dbReference>
<proteinExistence type="inferred from homology"/>
<evidence type="ECO:0000313" key="6">
    <source>
        <dbReference type="EMBL" id="QDY99713.1"/>
    </source>
</evidence>
<keyword evidence="7" id="KW-1185">Reference proteome</keyword>
<dbReference type="RefSeq" id="WP_146298367.1">
    <property type="nucleotide sequence ID" value="NZ_CP042301.2"/>
</dbReference>
<dbReference type="PROSITE" id="PS50893">
    <property type="entry name" value="ABC_TRANSPORTER_2"/>
    <property type="match status" value="1"/>
</dbReference>
<evidence type="ECO:0000256" key="3">
    <source>
        <dbReference type="ARBA" id="ARBA00022741"/>
    </source>
</evidence>
<evidence type="ECO:0000313" key="7">
    <source>
        <dbReference type="Proteomes" id="UP000321389"/>
    </source>
</evidence>
<reference evidence="6" key="1">
    <citation type="submission" date="2020-04" db="EMBL/GenBank/DDBJ databases">
        <title>Nitratireductor sp. nov. isolated from mangrove soil.</title>
        <authorList>
            <person name="Ye Y."/>
        </authorList>
    </citation>
    <scope>NUCLEOTIDE SEQUENCE</scope>
    <source>
        <strain evidence="6">SY7</strain>
    </source>
</reference>
<comment type="similarity">
    <text evidence="1">Belongs to the ABC transporter superfamily.</text>
</comment>
<dbReference type="InterPro" id="IPR003593">
    <property type="entry name" value="AAA+_ATPase"/>
</dbReference>
<sequence>MAFFEAHNLHKRFGSRVVLENVSLSIREGQVSGIMGPNGAGKTTCFHVLTGLHRPDRGEILLEGRSIAGLAPQQIARLGISRSFQIMNLFDDSVVIENVMLALPEFRARRLNFTGNVFAETELVDAATDILDQVGLAERAWDKATALSYGDRRALEIGVALAARPRLLFLDEPTSGLGAEATRNLAALVRRLRKRYTIVMIEHDMRFLFDLADRISVIHWGQVIAEGTPDELRSNKWVRRSALGETADA</sequence>
<dbReference type="InterPro" id="IPR051120">
    <property type="entry name" value="ABC_AA/LPS_Transport"/>
</dbReference>
<keyword evidence="3" id="KW-0547">Nucleotide-binding</keyword>
<dbReference type="PANTHER" id="PTHR45772:SF2">
    <property type="entry name" value="ABC TRANSPORTER ATP-BINDING PROTEIN"/>
    <property type="match status" value="1"/>
</dbReference>
<dbReference type="InterPro" id="IPR017871">
    <property type="entry name" value="ABC_transporter-like_CS"/>
</dbReference>
<dbReference type="GO" id="GO:0005886">
    <property type="term" value="C:plasma membrane"/>
    <property type="evidence" value="ECO:0007669"/>
    <property type="project" value="TreeGrafter"/>
</dbReference>
<dbReference type="PANTHER" id="PTHR45772">
    <property type="entry name" value="CONSERVED COMPONENT OF ABC TRANSPORTER FOR NATURAL AMINO ACIDS-RELATED"/>
    <property type="match status" value="1"/>
</dbReference>
<dbReference type="OrthoDB" id="9779872at2"/>